<dbReference type="InterPro" id="IPR003673">
    <property type="entry name" value="CoA-Trfase_fam_III"/>
</dbReference>
<evidence type="ECO:0000256" key="2">
    <source>
        <dbReference type="SAM" id="MobiDB-lite"/>
    </source>
</evidence>
<reference evidence="3" key="1">
    <citation type="submission" date="2023-03" db="EMBL/GenBank/DDBJ databases">
        <title>Emydomyces testavorans Genome Sequence.</title>
        <authorList>
            <person name="Hoyer L."/>
        </authorList>
    </citation>
    <scope>NUCLEOTIDE SEQUENCE</scope>
    <source>
        <strain evidence="3">16-2883</strain>
    </source>
</reference>
<organism evidence="3 4">
    <name type="scientific">Emydomyces testavorans</name>
    <dbReference type="NCBI Taxonomy" id="2070801"/>
    <lineage>
        <taxon>Eukaryota</taxon>
        <taxon>Fungi</taxon>
        <taxon>Dikarya</taxon>
        <taxon>Ascomycota</taxon>
        <taxon>Pezizomycotina</taxon>
        <taxon>Eurotiomycetes</taxon>
        <taxon>Eurotiomycetidae</taxon>
        <taxon>Onygenales</taxon>
        <taxon>Nannizziopsiaceae</taxon>
        <taxon>Emydomyces</taxon>
    </lineage>
</organism>
<dbReference type="Gene3D" id="3.40.50.10540">
    <property type="entry name" value="Crotonobetainyl-coa:carnitine coa-transferase, domain 1"/>
    <property type="match status" value="1"/>
</dbReference>
<keyword evidence="4" id="KW-1185">Reference proteome</keyword>
<evidence type="ECO:0000256" key="1">
    <source>
        <dbReference type="ARBA" id="ARBA00008383"/>
    </source>
</evidence>
<dbReference type="PANTHER" id="PTHR48228">
    <property type="entry name" value="SUCCINYL-COA--D-CITRAMALATE COA-TRANSFERASE"/>
    <property type="match status" value="1"/>
</dbReference>
<feature type="region of interest" description="Disordered" evidence="2">
    <location>
        <begin position="79"/>
        <end position="102"/>
    </location>
</feature>
<dbReference type="EMBL" id="CP120628">
    <property type="protein sequence ID" value="WEW57597.1"/>
    <property type="molecule type" value="Genomic_DNA"/>
</dbReference>
<proteinExistence type="inferred from homology"/>
<dbReference type="GO" id="GO:0003824">
    <property type="term" value="F:catalytic activity"/>
    <property type="evidence" value="ECO:0007669"/>
    <property type="project" value="InterPro"/>
</dbReference>
<evidence type="ECO:0000313" key="4">
    <source>
        <dbReference type="Proteomes" id="UP001219355"/>
    </source>
</evidence>
<dbReference type="AlphaFoldDB" id="A0AAF0II59"/>
<comment type="similarity">
    <text evidence="1">Belongs to the CoA-transferase III family.</text>
</comment>
<dbReference type="Pfam" id="PF02515">
    <property type="entry name" value="CoA_transf_3"/>
    <property type="match status" value="1"/>
</dbReference>
<dbReference type="InterPro" id="IPR050509">
    <property type="entry name" value="CoA-transferase_III"/>
</dbReference>
<feature type="compositionally biased region" description="Low complexity" evidence="2">
    <location>
        <begin position="79"/>
        <end position="94"/>
    </location>
</feature>
<dbReference type="Proteomes" id="UP001219355">
    <property type="component" value="Chromosome 2"/>
</dbReference>
<protein>
    <submittedName>
        <fullName evidence="3">Uncharacterized protein</fullName>
    </submittedName>
</protein>
<dbReference type="PANTHER" id="PTHR48228:SF4">
    <property type="entry name" value="BLR3030 PROTEIN"/>
    <property type="match status" value="1"/>
</dbReference>
<gene>
    <name evidence="3" type="ORF">PRK78_003064</name>
</gene>
<dbReference type="InterPro" id="IPR023606">
    <property type="entry name" value="CoA-Trfase_III_dom_1_sf"/>
</dbReference>
<sequence length="390" mass="42965">MPRNRTSSTIHATIHSIWKSLHLPSSALSTLSLPPDPQDFPQHNTPRFLPSSYKLDHLAQSSIALATLAAALLHATRAQQSSQRQQQQQPQQQPIEHNQHEINVPRVTISPRGAALSFVSERVYTLSGQPPRSSGMLIGGLYRTRDAGWVRVHDAFVNHRRAVARILGVSVSAEGMVDREEVARAIRERWGAEELERAALSGGAVVGKLRRDGEGEWDGWPLGGGDGGENGPVRVERFAVPEGRMGEELRGHFGRAGEGEAWLRRRPLQGLRVLELSRVIAAPVAGRALAALGADVLWLTAPHLPDLPPLDVDLSRGKRTIQLDFRREQDKRTLLDLVRDADVFIQSYRPDSLDRYGLAAQDLATENPGIVYASLSAYGEGDEELNRKNP</sequence>
<dbReference type="SUPFAM" id="SSF89796">
    <property type="entry name" value="CoA-transferase family III (CaiB/BaiF)"/>
    <property type="match status" value="2"/>
</dbReference>
<accession>A0AAF0II59</accession>
<evidence type="ECO:0000313" key="3">
    <source>
        <dbReference type="EMBL" id="WEW57597.1"/>
    </source>
</evidence>
<name>A0AAF0II59_9EURO</name>